<comment type="catalytic activity">
    <reaction evidence="4">
        <text>N-terminal L-glutamyl-[protein] + L-leucyl-tRNA(Leu) = N-terminal L-leucyl-L-glutamyl-[protein] + tRNA(Leu) + H(+)</text>
        <dbReference type="Rhea" id="RHEA:50412"/>
        <dbReference type="Rhea" id="RHEA-COMP:9613"/>
        <dbReference type="Rhea" id="RHEA-COMP:9622"/>
        <dbReference type="Rhea" id="RHEA-COMP:12664"/>
        <dbReference type="Rhea" id="RHEA-COMP:12668"/>
        <dbReference type="ChEBI" id="CHEBI:15378"/>
        <dbReference type="ChEBI" id="CHEBI:64721"/>
        <dbReference type="ChEBI" id="CHEBI:78442"/>
        <dbReference type="ChEBI" id="CHEBI:78494"/>
        <dbReference type="ChEBI" id="CHEBI:133041"/>
        <dbReference type="EC" id="2.3.2.29"/>
    </reaction>
</comment>
<dbReference type="NCBIfam" id="NF002341">
    <property type="entry name" value="PRK01305.1-1"/>
    <property type="match status" value="1"/>
</dbReference>
<feature type="domain" description="N-end rule aminoacyl transferase C-terminal" evidence="6">
    <location>
        <begin position="101"/>
        <end position="221"/>
    </location>
</feature>
<dbReference type="GO" id="GO:0071596">
    <property type="term" value="P:ubiquitin-dependent protein catabolic process via the N-end rule pathway"/>
    <property type="evidence" value="ECO:0007669"/>
    <property type="project" value="InterPro"/>
</dbReference>
<comment type="catalytic activity">
    <reaction evidence="4">
        <text>N-terminal L-aspartyl-[protein] + L-leucyl-tRNA(Leu) = N-terminal L-leucyl-L-aspartyl-[protein] + tRNA(Leu) + H(+)</text>
        <dbReference type="Rhea" id="RHEA:50420"/>
        <dbReference type="Rhea" id="RHEA-COMP:9613"/>
        <dbReference type="Rhea" id="RHEA-COMP:9622"/>
        <dbReference type="Rhea" id="RHEA-COMP:12669"/>
        <dbReference type="Rhea" id="RHEA-COMP:12674"/>
        <dbReference type="ChEBI" id="CHEBI:15378"/>
        <dbReference type="ChEBI" id="CHEBI:64720"/>
        <dbReference type="ChEBI" id="CHEBI:78442"/>
        <dbReference type="ChEBI" id="CHEBI:78494"/>
        <dbReference type="ChEBI" id="CHEBI:133042"/>
        <dbReference type="EC" id="2.3.2.29"/>
    </reaction>
</comment>
<dbReference type="SUPFAM" id="SSF55729">
    <property type="entry name" value="Acyl-CoA N-acyltransferases (Nat)"/>
    <property type="match status" value="1"/>
</dbReference>
<keyword evidence="2 4" id="KW-0808">Transferase</keyword>
<dbReference type="HAMAP" id="MF_00689">
    <property type="entry name" value="Bpt"/>
    <property type="match status" value="1"/>
</dbReference>
<dbReference type="GO" id="GO:0004057">
    <property type="term" value="F:arginyl-tRNA--protein transferase activity"/>
    <property type="evidence" value="ECO:0007669"/>
    <property type="project" value="InterPro"/>
</dbReference>
<comment type="subcellular location">
    <subcellularLocation>
        <location evidence="4">Cytoplasm</location>
    </subcellularLocation>
</comment>
<dbReference type="InterPro" id="IPR017138">
    <property type="entry name" value="Asp_Glu_LeuTrfase"/>
</dbReference>
<evidence type="ECO:0000313" key="8">
    <source>
        <dbReference type="Proteomes" id="UP000006334"/>
    </source>
</evidence>
<dbReference type="NCBIfam" id="NF002342">
    <property type="entry name" value="PRK01305.1-3"/>
    <property type="match status" value="1"/>
</dbReference>
<dbReference type="OrthoDB" id="9782022at2"/>
<dbReference type="eggNOG" id="COG2935">
    <property type="taxonomic scope" value="Bacteria"/>
</dbReference>
<dbReference type="InterPro" id="IPR016181">
    <property type="entry name" value="Acyl_CoA_acyltransferase"/>
</dbReference>
<dbReference type="NCBIfam" id="NF002345">
    <property type="entry name" value="PRK01305.2-2"/>
    <property type="match status" value="1"/>
</dbReference>
<dbReference type="RefSeq" id="WP_008844394.1">
    <property type="nucleotide sequence ID" value="NZ_BAEN01000038.1"/>
</dbReference>
<dbReference type="InterPro" id="IPR007471">
    <property type="entry name" value="N-end_Aminoacyl_Trfase_N"/>
</dbReference>
<evidence type="ECO:0000313" key="7">
    <source>
        <dbReference type="EMBL" id="GAC14578.1"/>
    </source>
</evidence>
<dbReference type="Pfam" id="PF04377">
    <property type="entry name" value="ATE_C"/>
    <property type="match status" value="1"/>
</dbReference>
<feature type="domain" description="N-end aminoacyl transferase N-terminal" evidence="5">
    <location>
        <begin position="12"/>
        <end position="82"/>
    </location>
</feature>
<sequence>MNLKFGLTQQFQCSYLAEKQEQLLVLVPDSDKSLASDYSYLAGAGFRRSGDQIYRPHCAHCRACQSIRILVEDFVASKSQRRIMNKNSDLSVFTSSKNKPEYFPIYEEYINQRHNDGSMFPASVAQYNGFIQCDWLDTLYIEFYLDQELIGVAVTDMLENAFSALYTFFKPEFANRSLGTYAIIQQIEQSRIYGKQFLYLGYQIDECQKMSYKRNFYPHQRFIDNKWQLITKNIT</sequence>
<evidence type="ECO:0000256" key="1">
    <source>
        <dbReference type="ARBA" id="ARBA00022490"/>
    </source>
</evidence>
<evidence type="ECO:0000259" key="5">
    <source>
        <dbReference type="Pfam" id="PF04376"/>
    </source>
</evidence>
<dbReference type="InterPro" id="IPR007472">
    <property type="entry name" value="N-end_Aminoacyl_Trfase_C"/>
</dbReference>
<dbReference type="PANTHER" id="PTHR21367">
    <property type="entry name" value="ARGININE-TRNA-PROTEIN TRANSFERASE 1"/>
    <property type="match status" value="1"/>
</dbReference>
<evidence type="ECO:0000256" key="4">
    <source>
        <dbReference type="HAMAP-Rule" id="MF_00689"/>
    </source>
</evidence>
<accession>K6YD58</accession>
<reference evidence="7 8" key="1">
    <citation type="journal article" date="2017" name="Antonie Van Leeuwenhoek">
        <title>Rhizobium rhizosphaerae sp. nov., a novel species isolated from rice rhizosphere.</title>
        <authorList>
            <person name="Zhao J.J."/>
            <person name="Zhang J."/>
            <person name="Zhang R.J."/>
            <person name="Zhang C.W."/>
            <person name="Yin H.Q."/>
            <person name="Zhang X.X."/>
        </authorList>
    </citation>
    <scope>NUCLEOTIDE SEQUENCE [LARGE SCALE GENOMIC DNA]</scope>
    <source>
        <strain evidence="7 8">E3</strain>
    </source>
</reference>
<dbReference type="AlphaFoldDB" id="K6YD58"/>
<keyword evidence="1 4" id="KW-0963">Cytoplasm</keyword>
<proteinExistence type="inferred from homology"/>
<evidence type="ECO:0000259" key="6">
    <source>
        <dbReference type="Pfam" id="PF04377"/>
    </source>
</evidence>
<organism evidence="7 8">
    <name type="scientific">Aliiglaciecola lipolytica E3</name>
    <dbReference type="NCBI Taxonomy" id="1127673"/>
    <lineage>
        <taxon>Bacteria</taxon>
        <taxon>Pseudomonadati</taxon>
        <taxon>Pseudomonadota</taxon>
        <taxon>Gammaproteobacteria</taxon>
        <taxon>Alteromonadales</taxon>
        <taxon>Alteromonadaceae</taxon>
        <taxon>Aliiglaciecola</taxon>
    </lineage>
</organism>
<evidence type="ECO:0000256" key="3">
    <source>
        <dbReference type="ARBA" id="ARBA00023315"/>
    </source>
</evidence>
<comment type="caution">
    <text evidence="7">The sequence shown here is derived from an EMBL/GenBank/DDBJ whole genome shotgun (WGS) entry which is preliminary data.</text>
</comment>
<dbReference type="Pfam" id="PF04376">
    <property type="entry name" value="ATE_N"/>
    <property type="match status" value="1"/>
</dbReference>
<name>K6YD58_9ALTE</name>
<keyword evidence="3 4" id="KW-0012">Acyltransferase</keyword>
<dbReference type="EC" id="2.3.2.29" evidence="4"/>
<evidence type="ECO:0000256" key="2">
    <source>
        <dbReference type="ARBA" id="ARBA00022679"/>
    </source>
</evidence>
<dbReference type="InterPro" id="IPR030700">
    <property type="entry name" value="N-end_Aminoacyl_Trfase"/>
</dbReference>
<dbReference type="GO" id="GO:0008914">
    <property type="term" value="F:leucyl-tRNA--protein transferase activity"/>
    <property type="evidence" value="ECO:0007669"/>
    <property type="project" value="UniProtKB-UniRule"/>
</dbReference>
<dbReference type="PIRSF" id="PIRSF037208">
    <property type="entry name" value="ATE_pro_prd"/>
    <property type="match status" value="1"/>
</dbReference>
<comment type="similarity">
    <text evidence="4">Belongs to the R-transferase family. Bpt subfamily.</text>
</comment>
<dbReference type="PANTHER" id="PTHR21367:SF1">
    <property type="entry name" value="ARGINYL-TRNA--PROTEIN TRANSFERASE 1"/>
    <property type="match status" value="1"/>
</dbReference>
<dbReference type="Proteomes" id="UP000006334">
    <property type="component" value="Unassembled WGS sequence"/>
</dbReference>
<dbReference type="GO" id="GO:0005737">
    <property type="term" value="C:cytoplasm"/>
    <property type="evidence" value="ECO:0007669"/>
    <property type="project" value="UniProtKB-SubCell"/>
</dbReference>
<dbReference type="NCBIfam" id="NF002346">
    <property type="entry name" value="PRK01305.2-3"/>
    <property type="match status" value="1"/>
</dbReference>
<dbReference type="STRING" id="1127673.GLIP_1950"/>
<comment type="function">
    <text evidence="4">Functions in the N-end rule pathway of protein degradation where it conjugates Leu from its aminoacyl-tRNA to the N-termini of proteins containing an N-terminal aspartate or glutamate.</text>
</comment>
<protein>
    <recommendedName>
        <fullName evidence="4">Aspartate/glutamate leucyltransferase</fullName>
        <ecNumber evidence="4">2.3.2.29</ecNumber>
    </recommendedName>
</protein>
<dbReference type="EMBL" id="BAEN01000038">
    <property type="protein sequence ID" value="GAC14578.1"/>
    <property type="molecule type" value="Genomic_DNA"/>
</dbReference>
<keyword evidence="8" id="KW-1185">Reference proteome</keyword>
<gene>
    <name evidence="4" type="primary">bpt</name>
    <name evidence="7" type="ORF">GLIP_1950</name>
</gene>